<dbReference type="PANTHER" id="PTHR35526">
    <property type="entry name" value="ANTI-SIGMA-F FACTOR RSBW-RELATED"/>
    <property type="match status" value="1"/>
</dbReference>
<sequence>MTMLPENVSRTAAHLTLPATERAPATARVYARKAVEHAVSDPDDEYAFAVMLVVSELVTNAVRYGSEPGDHLRVIVHATDTRTRIQVHDPVRREPRLRPESDERCRGRGLYIVDALATWGSTRRPFGKAVWAEVKSQ</sequence>
<dbReference type="CDD" id="cd16936">
    <property type="entry name" value="HATPase_RsbW-like"/>
    <property type="match status" value="1"/>
</dbReference>
<dbReference type="AlphaFoldDB" id="M3C7S1"/>
<evidence type="ECO:0000256" key="1">
    <source>
        <dbReference type="ARBA" id="ARBA00022527"/>
    </source>
</evidence>
<gene>
    <name evidence="3" type="ORF">H340_13601</name>
</gene>
<keyword evidence="1" id="KW-0418">Kinase</keyword>
<proteinExistence type="predicted"/>
<dbReference type="eggNOG" id="COG3920">
    <property type="taxonomic scope" value="Bacteria"/>
</dbReference>
<name>M3C7S1_STRM1</name>
<dbReference type="Gene3D" id="3.30.565.10">
    <property type="entry name" value="Histidine kinase-like ATPase, C-terminal domain"/>
    <property type="match status" value="1"/>
</dbReference>
<dbReference type="InterPro" id="IPR003594">
    <property type="entry name" value="HATPase_dom"/>
</dbReference>
<evidence type="ECO:0000259" key="2">
    <source>
        <dbReference type="Pfam" id="PF13581"/>
    </source>
</evidence>
<dbReference type="Pfam" id="PF13581">
    <property type="entry name" value="HATPase_c_2"/>
    <property type="match status" value="1"/>
</dbReference>
<dbReference type="GO" id="GO:0004674">
    <property type="term" value="F:protein serine/threonine kinase activity"/>
    <property type="evidence" value="ECO:0007669"/>
    <property type="project" value="UniProtKB-KW"/>
</dbReference>
<reference evidence="3 4" key="1">
    <citation type="journal article" date="2013" name="Genome Announc.">
        <title>Whole-Genome Shotgun Assembly and Analysis of the Genome of Streptomyces mobaraensis DSM 40847, a Strain for Industrial Production of Microbial Transglutaminase.</title>
        <authorList>
            <person name="Yang H."/>
            <person name="He T."/>
            <person name="Wu W."/>
            <person name="Zhu W."/>
            <person name="Lu B."/>
            <person name="Sun W."/>
        </authorList>
    </citation>
    <scope>NUCLEOTIDE SEQUENCE [LARGE SCALE GENOMIC DNA]</scope>
    <source>
        <strain evidence="3 4">DSM 40847</strain>
    </source>
</reference>
<dbReference type="PATRIC" id="fig|1223523.3.peg.2780"/>
<evidence type="ECO:0000313" key="3">
    <source>
        <dbReference type="EMBL" id="EMF00016.1"/>
    </source>
</evidence>
<dbReference type="InterPro" id="IPR050267">
    <property type="entry name" value="Anti-sigma-factor_SerPK"/>
</dbReference>
<dbReference type="SUPFAM" id="SSF55874">
    <property type="entry name" value="ATPase domain of HSP90 chaperone/DNA topoisomerase II/histidine kinase"/>
    <property type="match status" value="1"/>
</dbReference>
<dbReference type="InterPro" id="IPR036890">
    <property type="entry name" value="HATPase_C_sf"/>
</dbReference>
<dbReference type="PANTHER" id="PTHR35526:SF3">
    <property type="entry name" value="ANTI-SIGMA-F FACTOR RSBW"/>
    <property type="match status" value="1"/>
</dbReference>
<feature type="domain" description="Histidine kinase/HSP90-like ATPase" evidence="2">
    <location>
        <begin position="18"/>
        <end position="122"/>
    </location>
</feature>
<evidence type="ECO:0000313" key="4">
    <source>
        <dbReference type="Proteomes" id="UP000011740"/>
    </source>
</evidence>
<dbReference type="STRING" id="1223523.H340_13601"/>
<organism evidence="3 4">
    <name type="scientific">Streptomyces mobaraensis (strain ATCC 29032 / DSM 40847 / JCM 4168 / NBRC 13819 / NCIMB 11159 / IPCR 16-22)</name>
    <dbReference type="NCBI Taxonomy" id="1223523"/>
    <lineage>
        <taxon>Bacteria</taxon>
        <taxon>Bacillati</taxon>
        <taxon>Actinomycetota</taxon>
        <taxon>Actinomycetes</taxon>
        <taxon>Kitasatosporales</taxon>
        <taxon>Streptomycetaceae</taxon>
        <taxon>Streptomyces</taxon>
    </lineage>
</organism>
<dbReference type="EMBL" id="AORZ01000035">
    <property type="protein sequence ID" value="EMF00016.1"/>
    <property type="molecule type" value="Genomic_DNA"/>
</dbReference>
<keyword evidence="1" id="KW-0808">Transferase</keyword>
<dbReference type="Proteomes" id="UP000011740">
    <property type="component" value="Unassembled WGS sequence"/>
</dbReference>
<protein>
    <recommendedName>
        <fullName evidence="2">Histidine kinase/HSP90-like ATPase domain-containing protein</fullName>
    </recommendedName>
</protein>
<accession>M3C7S1</accession>
<comment type="caution">
    <text evidence="3">The sequence shown here is derived from an EMBL/GenBank/DDBJ whole genome shotgun (WGS) entry which is preliminary data.</text>
</comment>
<keyword evidence="1" id="KW-0723">Serine/threonine-protein kinase</keyword>